<dbReference type="RefSeq" id="WP_073153842.1">
    <property type="nucleotide sequence ID" value="NZ_FRAG01000129.1"/>
</dbReference>
<feature type="signal peptide" evidence="1">
    <location>
        <begin position="1"/>
        <end position="23"/>
    </location>
</feature>
<protein>
    <submittedName>
        <fullName evidence="2">Uncharacterized protein</fullName>
    </submittedName>
</protein>
<accession>A0A1M6U5A3</accession>
<evidence type="ECO:0000313" key="3">
    <source>
        <dbReference type="Proteomes" id="UP000184465"/>
    </source>
</evidence>
<evidence type="ECO:0000256" key="1">
    <source>
        <dbReference type="SAM" id="SignalP"/>
    </source>
</evidence>
<dbReference type="Proteomes" id="UP000184465">
    <property type="component" value="Unassembled WGS sequence"/>
</dbReference>
<evidence type="ECO:0000313" key="2">
    <source>
        <dbReference type="EMBL" id="SHK64339.1"/>
    </source>
</evidence>
<dbReference type="EMBL" id="FRAG01000129">
    <property type="protein sequence ID" value="SHK64339.1"/>
    <property type="molecule type" value="Genomic_DNA"/>
</dbReference>
<organism evidence="2 3">
    <name type="scientific">Paramaledivibacter caminithermalis (strain DSM 15212 / CIP 107654 / DViRD3)</name>
    <name type="common">Clostridium caminithermale</name>
    <dbReference type="NCBI Taxonomy" id="1121301"/>
    <lineage>
        <taxon>Bacteria</taxon>
        <taxon>Bacillati</taxon>
        <taxon>Bacillota</taxon>
        <taxon>Clostridia</taxon>
        <taxon>Peptostreptococcales</taxon>
        <taxon>Caminicellaceae</taxon>
        <taxon>Paramaledivibacter</taxon>
    </lineage>
</organism>
<keyword evidence="3" id="KW-1185">Reference proteome</keyword>
<feature type="chain" id="PRO_5013065140" evidence="1">
    <location>
        <begin position="24"/>
        <end position="307"/>
    </location>
</feature>
<proteinExistence type="predicted"/>
<keyword evidence="1" id="KW-0732">Signal</keyword>
<reference evidence="2 3" key="1">
    <citation type="submission" date="2016-11" db="EMBL/GenBank/DDBJ databases">
        <authorList>
            <person name="Jaros S."/>
            <person name="Januszkiewicz K."/>
            <person name="Wedrychowicz H."/>
        </authorList>
    </citation>
    <scope>NUCLEOTIDE SEQUENCE [LARGE SCALE GENOMIC DNA]</scope>
    <source>
        <strain evidence="2 3">DSM 15212</strain>
    </source>
</reference>
<name>A0A1M6U5A3_PARC5</name>
<dbReference type="AlphaFoldDB" id="A0A1M6U5A3"/>
<dbReference type="STRING" id="1121301.SAMN02745912_03874"/>
<gene>
    <name evidence="2" type="ORF">SAMN02745912_03874</name>
</gene>
<sequence>MKKIISFLIIFCLIFTTTNSVLANSYSHSELDFKNTNGYDIFTLNFDNAKVIRSSQVSDNYDQLKTSINYIKKLNLEEKGLIGLEEKLIDDIKKDVENEANLESIVFYIPKIQQKNMLFNRRGSTEVDYGSYDGFKMKAAYTIKRKRWSPIEESRENIIKKWKEGLVNIGIGFTTAKIWVPLSLFQLAGTDISSFENSAVYYYLHGNQTDRYILIQDKNKKASSNASAYIPILHDQKFVVELDSMVAFPGLGNYEMKETIGPVEINSKNFSNKSKTRRTAYKQYITSDNLQIFEDLIGYPDAIFSYK</sequence>